<protein>
    <recommendedName>
        <fullName evidence="5">Heat shock factor binding protein</fullName>
    </recommendedName>
</protein>
<evidence type="ECO:0008006" key="5">
    <source>
        <dbReference type="Google" id="ProtNLM"/>
    </source>
</evidence>
<dbReference type="InterPro" id="IPR009643">
    <property type="entry name" value="HS1-bd"/>
</dbReference>
<dbReference type="PaxDb" id="2711-XP_006489089.1"/>
<dbReference type="OrthoDB" id="4159489at2759"/>
<dbReference type="GO" id="GO:0005634">
    <property type="term" value="C:nucleus"/>
    <property type="evidence" value="ECO:0000318"/>
    <property type="project" value="GO_Central"/>
</dbReference>
<feature type="region of interest" description="Disordered" evidence="2">
    <location>
        <begin position="57"/>
        <end position="86"/>
    </location>
</feature>
<gene>
    <name evidence="3" type="ORF">CISIN_1g034704mg</name>
</gene>
<evidence type="ECO:0000256" key="2">
    <source>
        <dbReference type="SAM" id="MobiDB-lite"/>
    </source>
</evidence>
<dbReference type="AlphaFoldDB" id="A0A067FW73"/>
<dbReference type="Pfam" id="PF06825">
    <property type="entry name" value="HSBP1"/>
    <property type="match status" value="1"/>
</dbReference>
<name>A0A067FW73_CITSI</name>
<dbReference type="KEGG" id="cit:102618953"/>
<dbReference type="SMR" id="A0A067FW73"/>
<feature type="compositionally biased region" description="Polar residues" evidence="2">
    <location>
        <begin position="69"/>
        <end position="86"/>
    </location>
</feature>
<dbReference type="PANTHER" id="PTHR19424:SF8">
    <property type="entry name" value="HEAT SHOCK FACTOR-BINDING PROTEIN 1-LIKE"/>
    <property type="match status" value="1"/>
</dbReference>
<evidence type="ECO:0000313" key="3">
    <source>
        <dbReference type="EMBL" id="KDO71639.1"/>
    </source>
</evidence>
<accession>A0A067FW73</accession>
<dbReference type="GO" id="GO:0070370">
    <property type="term" value="P:cellular heat acclimation"/>
    <property type="evidence" value="ECO:0000318"/>
    <property type="project" value="GO_Central"/>
</dbReference>
<evidence type="ECO:0000256" key="1">
    <source>
        <dbReference type="ARBA" id="ARBA00006349"/>
    </source>
</evidence>
<dbReference type="STRING" id="2711.A0A067FW73"/>
<dbReference type="Proteomes" id="UP000027120">
    <property type="component" value="Unassembled WGS sequence"/>
</dbReference>
<dbReference type="eggNOG" id="KOG4117">
    <property type="taxonomic scope" value="Eukaryota"/>
</dbReference>
<dbReference type="GO" id="GO:0005829">
    <property type="term" value="C:cytosol"/>
    <property type="evidence" value="ECO:0000318"/>
    <property type="project" value="GO_Central"/>
</dbReference>
<dbReference type="Gene3D" id="1.20.5.430">
    <property type="match status" value="1"/>
</dbReference>
<dbReference type="EMBL" id="KK784888">
    <property type="protein sequence ID" value="KDO71639.1"/>
    <property type="molecule type" value="Genomic_DNA"/>
</dbReference>
<dbReference type="GO" id="GO:0003714">
    <property type="term" value="F:transcription corepressor activity"/>
    <property type="evidence" value="ECO:0007669"/>
    <property type="project" value="InterPro"/>
</dbReference>
<evidence type="ECO:0000313" key="4">
    <source>
        <dbReference type="Proteomes" id="UP000027120"/>
    </source>
</evidence>
<comment type="similarity">
    <text evidence="1">Belongs to the HSBP1 family.</text>
</comment>
<dbReference type="FunFam" id="1.20.5.430:FF:000003">
    <property type="entry name" value="Heat shock factor binding protein"/>
    <property type="match status" value="1"/>
</dbReference>
<reference evidence="3 4" key="1">
    <citation type="submission" date="2014-04" db="EMBL/GenBank/DDBJ databases">
        <authorList>
            <consortium name="International Citrus Genome Consortium"/>
            <person name="Gmitter F."/>
            <person name="Chen C."/>
            <person name="Farmerie W."/>
            <person name="Harkins T."/>
            <person name="Desany B."/>
            <person name="Mohiuddin M."/>
            <person name="Kodira C."/>
            <person name="Borodovsky M."/>
            <person name="Lomsadze A."/>
            <person name="Burns P."/>
            <person name="Jenkins J."/>
            <person name="Prochnik S."/>
            <person name="Shu S."/>
            <person name="Chapman J."/>
            <person name="Pitluck S."/>
            <person name="Schmutz J."/>
            <person name="Rokhsar D."/>
        </authorList>
    </citation>
    <scope>NUCLEOTIDE SEQUENCE</scope>
</reference>
<sequence length="86" mass="9463">MDSHDSEDPKQNTADMTAFVQNLLQQMQSRFQTMSESIIAKIDEMGSRIDELEQSINDLRSEMGIEGSASPSLPSKSNDGPDQGSQ</sequence>
<keyword evidence="4" id="KW-1185">Reference proteome</keyword>
<proteinExistence type="inferred from homology"/>
<organism evidence="3 4">
    <name type="scientific">Citrus sinensis</name>
    <name type="common">Sweet orange</name>
    <name type="synonym">Citrus aurantium var. sinensis</name>
    <dbReference type="NCBI Taxonomy" id="2711"/>
    <lineage>
        <taxon>Eukaryota</taxon>
        <taxon>Viridiplantae</taxon>
        <taxon>Streptophyta</taxon>
        <taxon>Embryophyta</taxon>
        <taxon>Tracheophyta</taxon>
        <taxon>Spermatophyta</taxon>
        <taxon>Magnoliopsida</taxon>
        <taxon>eudicotyledons</taxon>
        <taxon>Gunneridae</taxon>
        <taxon>Pentapetalae</taxon>
        <taxon>rosids</taxon>
        <taxon>malvids</taxon>
        <taxon>Sapindales</taxon>
        <taxon>Rutaceae</taxon>
        <taxon>Aurantioideae</taxon>
        <taxon>Citrus</taxon>
    </lineage>
</organism>
<dbReference type="PANTHER" id="PTHR19424">
    <property type="entry name" value="HEAT SHOCK FACTOR BINDING PROTEIN 1"/>
    <property type="match status" value="1"/>
</dbReference>